<dbReference type="Proteomes" id="UP000242592">
    <property type="component" value="Unassembled WGS sequence"/>
</dbReference>
<evidence type="ECO:0000256" key="2">
    <source>
        <dbReference type="ARBA" id="ARBA00022980"/>
    </source>
</evidence>
<evidence type="ECO:0000256" key="5">
    <source>
        <dbReference type="HAMAP-Rule" id="MF_00362"/>
    </source>
</evidence>
<comment type="subunit">
    <text evidence="5">Part of the ribosomal stalk of the 50S ribosomal subunit. The N-terminus interacts with L11 and the large rRNA to form the base of the stalk. The C-terminus forms an elongated spine to which L12 dimers bind in a sequential fashion forming a multimeric L10(L12)X complex.</text>
</comment>
<dbReference type="GO" id="GO:0015934">
    <property type="term" value="C:large ribosomal subunit"/>
    <property type="evidence" value="ECO:0007669"/>
    <property type="project" value="InterPro"/>
</dbReference>
<dbReference type="InterPro" id="IPR022973">
    <property type="entry name" value="Ribosomal_uL10_bac"/>
</dbReference>
<dbReference type="RefSeq" id="WP_073073100.1">
    <property type="nucleotide sequence ID" value="NZ_FQXN01000004.1"/>
</dbReference>
<keyword evidence="2 5" id="KW-0689">Ribosomal protein</keyword>
<reference evidence="7" key="1">
    <citation type="submission" date="2016-11" db="EMBL/GenBank/DDBJ databases">
        <authorList>
            <person name="Varghese N."/>
            <person name="Submissions S."/>
        </authorList>
    </citation>
    <scope>NUCLEOTIDE SEQUENCE [LARGE SCALE GENOMIC DNA]</scope>
    <source>
        <strain evidence="7">DSM 15807</strain>
    </source>
</reference>
<keyword evidence="5" id="KW-0694">RNA-binding</keyword>
<dbReference type="InterPro" id="IPR001790">
    <property type="entry name" value="Ribosomal_uL10"/>
</dbReference>
<evidence type="ECO:0000256" key="1">
    <source>
        <dbReference type="ARBA" id="ARBA00008889"/>
    </source>
</evidence>
<keyword evidence="5" id="KW-0699">rRNA-binding</keyword>
<dbReference type="GO" id="GO:0070180">
    <property type="term" value="F:large ribosomal subunit rRNA binding"/>
    <property type="evidence" value="ECO:0007669"/>
    <property type="project" value="UniProtKB-UniRule"/>
</dbReference>
<dbReference type="PROSITE" id="PS01109">
    <property type="entry name" value="RIBOSOMAL_L10"/>
    <property type="match status" value="1"/>
</dbReference>
<dbReference type="AlphaFoldDB" id="A0A1M5T2I2"/>
<evidence type="ECO:0000313" key="6">
    <source>
        <dbReference type="EMBL" id="SHH44969.1"/>
    </source>
</evidence>
<dbReference type="PANTHER" id="PTHR11560">
    <property type="entry name" value="39S RIBOSOMAL PROTEIN L10, MITOCHONDRIAL"/>
    <property type="match status" value="1"/>
</dbReference>
<dbReference type="Pfam" id="PF00466">
    <property type="entry name" value="Ribosomal_L10"/>
    <property type="match status" value="1"/>
</dbReference>
<dbReference type="Gene3D" id="6.10.250.290">
    <property type="match status" value="1"/>
</dbReference>
<dbReference type="InterPro" id="IPR002363">
    <property type="entry name" value="Ribosomal_uL10_CS_bac"/>
</dbReference>
<protein>
    <recommendedName>
        <fullName evidence="4 5">Large ribosomal subunit protein uL10</fullName>
    </recommendedName>
</protein>
<dbReference type="HAMAP" id="MF_00362">
    <property type="entry name" value="Ribosomal_uL10"/>
    <property type="match status" value="1"/>
</dbReference>
<dbReference type="CDD" id="cd05797">
    <property type="entry name" value="Ribosomal_L10"/>
    <property type="match status" value="1"/>
</dbReference>
<comment type="function">
    <text evidence="5">Forms part of the ribosomal stalk, playing a central role in the interaction of the ribosome with GTP-bound translation factors.</text>
</comment>
<dbReference type="Gene3D" id="3.30.70.1730">
    <property type="match status" value="1"/>
</dbReference>
<keyword evidence="3 5" id="KW-0687">Ribonucleoprotein</keyword>
<dbReference type="STRING" id="1123380.SAMN02745199_1134"/>
<sequence length="181" mass="20396">MLTRKQKEKLVEELSESLKNSSLILFSDYKGLNVAQITDLRRKLREKLGSGARYRVVKNSVAYFAMKKAGYEEIDDLSYLFEGPLALLYVEEGDPIEAIKVIYEFSKDNKDIPSFKGLYLDGKFFGAEEVENLSKLPTKEQLLTMVVSGVQGPIRGFVNVLAGTLRSLLYALNAIKDKKSE</sequence>
<dbReference type="SUPFAM" id="SSF160369">
    <property type="entry name" value="Ribosomal protein L10-like"/>
    <property type="match status" value="1"/>
</dbReference>
<dbReference type="GO" id="GO:0003735">
    <property type="term" value="F:structural constituent of ribosome"/>
    <property type="evidence" value="ECO:0007669"/>
    <property type="project" value="InterPro"/>
</dbReference>
<dbReference type="InterPro" id="IPR043141">
    <property type="entry name" value="Ribosomal_uL10-like_sf"/>
</dbReference>
<name>A0A1M5T2I2_9BACT</name>
<dbReference type="InterPro" id="IPR047865">
    <property type="entry name" value="Ribosomal_uL10_bac_type"/>
</dbReference>
<dbReference type="GO" id="GO:0006412">
    <property type="term" value="P:translation"/>
    <property type="evidence" value="ECO:0007669"/>
    <property type="project" value="UniProtKB-UniRule"/>
</dbReference>
<comment type="similarity">
    <text evidence="1 5">Belongs to the universal ribosomal protein uL10 family.</text>
</comment>
<gene>
    <name evidence="5" type="primary">rplJ</name>
    <name evidence="6" type="ORF">SAMN02745199_1134</name>
</gene>
<keyword evidence="7" id="KW-1185">Reference proteome</keyword>
<evidence type="ECO:0000313" key="7">
    <source>
        <dbReference type="Proteomes" id="UP000242592"/>
    </source>
</evidence>
<organism evidence="6 7">
    <name type="scientific">Thermosipho atlanticus DSM 15807</name>
    <dbReference type="NCBI Taxonomy" id="1123380"/>
    <lineage>
        <taxon>Bacteria</taxon>
        <taxon>Thermotogati</taxon>
        <taxon>Thermotogota</taxon>
        <taxon>Thermotogae</taxon>
        <taxon>Thermotogales</taxon>
        <taxon>Fervidobacteriaceae</taxon>
        <taxon>Thermosipho</taxon>
    </lineage>
</organism>
<accession>A0A1M5T2I2</accession>
<dbReference type="OrthoDB" id="9808307at2"/>
<dbReference type="EMBL" id="FQXN01000004">
    <property type="protein sequence ID" value="SHH44969.1"/>
    <property type="molecule type" value="Genomic_DNA"/>
</dbReference>
<dbReference type="NCBIfam" id="NF000955">
    <property type="entry name" value="PRK00099.1-1"/>
    <property type="match status" value="1"/>
</dbReference>
<evidence type="ECO:0000256" key="3">
    <source>
        <dbReference type="ARBA" id="ARBA00023274"/>
    </source>
</evidence>
<proteinExistence type="inferred from homology"/>
<evidence type="ECO:0000256" key="4">
    <source>
        <dbReference type="ARBA" id="ARBA00035202"/>
    </source>
</evidence>